<dbReference type="STRING" id="1754190.A0A1Y2CIK1"/>
<proteinExistence type="inferred from homology"/>
<dbReference type="InterPro" id="IPR039156">
    <property type="entry name" value="PHAF1/BROMI"/>
</dbReference>
<sequence>MQNQRLELKIVPGFSVGTFKLGMNLNEILKYLQVNSNIYEQVQLKYNEEYPFKNDILINLPYNGCSLRVCPYKQKLKSIEIYDLQKVTQIYGNQEYSSQKVIPTLVNICKVFGPTKRGNYNLEKSHYEHNYPGITFIFPLPKEVIDKYKNKDELPELDDGKTPVTNRVYIYAGKDWTESVFPSSKNELIDGFEELNINENFELNFPKKNVDIKLGMQSQDIIGDIGSPSNIYYKNEDKMSIHSSNKDKEEVTQITSQDYFYNYYHLGFDLLFDGLTNKIKKIILHSNFPGHFDFFKYNKCQYKFKCSSNQVISPDVNWTDIQSILGPPLGPPIIFKREEDINPFGSTHIYGYDHLLFEVMKNNYVATMTIF</sequence>
<reference evidence="2 3" key="1">
    <citation type="submission" date="2016-08" db="EMBL/GenBank/DDBJ databases">
        <title>A Parts List for Fungal Cellulosomes Revealed by Comparative Genomics.</title>
        <authorList>
            <consortium name="DOE Joint Genome Institute"/>
            <person name="Haitjema C.H."/>
            <person name="Gilmore S.P."/>
            <person name="Henske J.K."/>
            <person name="Solomon K.V."/>
            <person name="De Groot R."/>
            <person name="Kuo A."/>
            <person name="Mondo S.J."/>
            <person name="Salamov A.A."/>
            <person name="Labutti K."/>
            <person name="Zhao Z."/>
            <person name="Chiniquy J."/>
            <person name="Barry K."/>
            <person name="Brewer H.M."/>
            <person name="Purvine S.O."/>
            <person name="Wright A.T."/>
            <person name="Boxma B."/>
            <person name="Van Alen T."/>
            <person name="Hackstein J.H."/>
            <person name="Baker S.E."/>
            <person name="Grigoriev I.V."/>
            <person name="O'Malley M.A."/>
        </authorList>
    </citation>
    <scope>NUCLEOTIDE SEQUENCE [LARGE SCALE GENOMIC DNA]</scope>
    <source>
        <strain evidence="2 3">G1</strain>
    </source>
</reference>
<dbReference type="InterPro" id="IPR005373">
    <property type="entry name" value="PHAF1"/>
</dbReference>
<keyword evidence="3" id="KW-1185">Reference proteome</keyword>
<name>A0A1Y2CIK1_9FUNG</name>
<dbReference type="GO" id="GO:0005802">
    <property type="term" value="C:trans-Golgi network"/>
    <property type="evidence" value="ECO:0007669"/>
    <property type="project" value="TreeGrafter"/>
</dbReference>
<accession>A0A1Y2CIK1</accession>
<dbReference type="GO" id="GO:0043001">
    <property type="term" value="P:Golgi to plasma membrane protein transport"/>
    <property type="evidence" value="ECO:0007669"/>
    <property type="project" value="TreeGrafter"/>
</dbReference>
<gene>
    <name evidence="2" type="ORF">LY90DRAFT_671290</name>
</gene>
<organism evidence="2 3">
    <name type="scientific">Neocallimastix californiae</name>
    <dbReference type="NCBI Taxonomy" id="1754190"/>
    <lineage>
        <taxon>Eukaryota</taxon>
        <taxon>Fungi</taxon>
        <taxon>Fungi incertae sedis</taxon>
        <taxon>Chytridiomycota</taxon>
        <taxon>Chytridiomycota incertae sedis</taxon>
        <taxon>Neocallimastigomycetes</taxon>
        <taxon>Neocallimastigales</taxon>
        <taxon>Neocallimastigaceae</taxon>
        <taxon>Neocallimastix</taxon>
    </lineage>
</organism>
<dbReference type="OrthoDB" id="411211at2759"/>
<evidence type="ECO:0000313" key="2">
    <source>
        <dbReference type="EMBL" id="ORY46654.1"/>
    </source>
</evidence>
<dbReference type="Pfam" id="PF03676">
    <property type="entry name" value="PHAF1"/>
    <property type="match status" value="1"/>
</dbReference>
<evidence type="ECO:0000256" key="1">
    <source>
        <dbReference type="ARBA" id="ARBA00024339"/>
    </source>
</evidence>
<dbReference type="AlphaFoldDB" id="A0A1Y2CIK1"/>
<dbReference type="PANTHER" id="PTHR13465:SF2">
    <property type="entry name" value="PHAGOSOME ASSEMBLY FACTOR 1"/>
    <property type="match status" value="1"/>
</dbReference>
<comment type="caution">
    <text evidence="2">The sequence shown here is derived from an EMBL/GenBank/DDBJ whole genome shotgun (WGS) entry which is preliminary data.</text>
</comment>
<protein>
    <submittedName>
        <fullName evidence="2">UPF0183-domain-containing protein</fullName>
    </submittedName>
</protein>
<dbReference type="EMBL" id="MCOG01000107">
    <property type="protein sequence ID" value="ORY46654.1"/>
    <property type="molecule type" value="Genomic_DNA"/>
</dbReference>
<dbReference type="PANTHER" id="PTHR13465">
    <property type="entry name" value="UPF0183 PROTEIN"/>
    <property type="match status" value="1"/>
</dbReference>
<dbReference type="Proteomes" id="UP000193920">
    <property type="component" value="Unassembled WGS sequence"/>
</dbReference>
<comment type="similarity">
    <text evidence="1">Belongs to the PHAF1 family.</text>
</comment>
<evidence type="ECO:0000313" key="3">
    <source>
        <dbReference type="Proteomes" id="UP000193920"/>
    </source>
</evidence>